<feature type="non-terminal residue" evidence="1">
    <location>
        <position position="1"/>
    </location>
</feature>
<gene>
    <name evidence="1" type="ORF">g.43990</name>
</gene>
<name>A0A1B6DCK3_9HEMI</name>
<dbReference type="EMBL" id="GEDC01013963">
    <property type="protein sequence ID" value="JAS23335.1"/>
    <property type="molecule type" value="Transcribed_RNA"/>
</dbReference>
<proteinExistence type="predicted"/>
<accession>A0A1B6DCK3</accession>
<reference evidence="1" key="1">
    <citation type="submission" date="2015-12" db="EMBL/GenBank/DDBJ databases">
        <title>De novo transcriptome assembly of four potential Pierce s Disease insect vectors from Arizona vineyards.</title>
        <authorList>
            <person name="Tassone E.E."/>
        </authorList>
    </citation>
    <scope>NUCLEOTIDE SEQUENCE</scope>
</reference>
<protein>
    <submittedName>
        <fullName evidence="1">Uncharacterized protein</fullName>
    </submittedName>
</protein>
<evidence type="ECO:0000313" key="1">
    <source>
        <dbReference type="EMBL" id="JAS23335.1"/>
    </source>
</evidence>
<feature type="non-terminal residue" evidence="1">
    <location>
        <position position="99"/>
    </location>
</feature>
<sequence length="99" mass="10953">EERQTDTKMISCPITVFIVFFPFKVILTTHNITLSSCVLIVGRGCVSPSGPNTSAAKEEERQTDTKMISCPITVFIVFFPFKVILTTHNITLSSCVLIV</sequence>
<organism evidence="1">
    <name type="scientific">Clastoptera arizonana</name>
    <name type="common">Arizona spittle bug</name>
    <dbReference type="NCBI Taxonomy" id="38151"/>
    <lineage>
        <taxon>Eukaryota</taxon>
        <taxon>Metazoa</taxon>
        <taxon>Ecdysozoa</taxon>
        <taxon>Arthropoda</taxon>
        <taxon>Hexapoda</taxon>
        <taxon>Insecta</taxon>
        <taxon>Pterygota</taxon>
        <taxon>Neoptera</taxon>
        <taxon>Paraneoptera</taxon>
        <taxon>Hemiptera</taxon>
        <taxon>Auchenorrhyncha</taxon>
        <taxon>Cercopoidea</taxon>
        <taxon>Clastopteridae</taxon>
        <taxon>Clastoptera</taxon>
    </lineage>
</organism>
<dbReference type="AlphaFoldDB" id="A0A1B6DCK3"/>